<keyword evidence="4" id="KW-1185">Reference proteome</keyword>
<dbReference type="InterPro" id="IPR029058">
    <property type="entry name" value="AB_hydrolase_fold"/>
</dbReference>
<dbReference type="Pfam" id="PF00561">
    <property type="entry name" value="Abhydrolase_1"/>
    <property type="match status" value="1"/>
</dbReference>
<comment type="caution">
    <text evidence="3">The sequence shown here is derived from an EMBL/GenBank/DDBJ whole genome shotgun (WGS) entry which is preliminary data.</text>
</comment>
<feature type="domain" description="AB hydrolase-1" evidence="2">
    <location>
        <begin position="33"/>
        <end position="220"/>
    </location>
</feature>
<dbReference type="OrthoDB" id="2004167at2"/>
<dbReference type="EMBL" id="MLCN01000007">
    <property type="protein sequence ID" value="ONG41826.1"/>
    <property type="molecule type" value="Genomic_DNA"/>
</dbReference>
<dbReference type="STRING" id="1907941.BKE30_03060"/>
<feature type="chain" id="PRO_5012390820" evidence="1">
    <location>
        <begin position="25"/>
        <end position="307"/>
    </location>
</feature>
<gene>
    <name evidence="3" type="ORF">BKE30_03060</name>
</gene>
<dbReference type="RefSeq" id="WP_076877197.1">
    <property type="nucleotide sequence ID" value="NZ_MLCN01000007.1"/>
</dbReference>
<keyword evidence="1" id="KW-0732">Signal</keyword>
<accession>A0A1S8CYV2</accession>
<evidence type="ECO:0000256" key="1">
    <source>
        <dbReference type="SAM" id="SignalP"/>
    </source>
</evidence>
<protein>
    <submittedName>
        <fullName evidence="3">Lipase</fullName>
    </submittedName>
</protein>
<feature type="signal peptide" evidence="1">
    <location>
        <begin position="1"/>
        <end position="24"/>
    </location>
</feature>
<evidence type="ECO:0000259" key="2">
    <source>
        <dbReference type="Pfam" id="PF00561"/>
    </source>
</evidence>
<dbReference type="InterPro" id="IPR000073">
    <property type="entry name" value="AB_hydrolase_1"/>
</dbReference>
<organism evidence="3 4">
    <name type="scientific">Alkanindiges hydrocarboniclasticus</name>
    <dbReference type="NCBI Taxonomy" id="1907941"/>
    <lineage>
        <taxon>Bacteria</taxon>
        <taxon>Pseudomonadati</taxon>
        <taxon>Pseudomonadota</taxon>
        <taxon>Gammaproteobacteria</taxon>
        <taxon>Moraxellales</taxon>
        <taxon>Moraxellaceae</taxon>
        <taxon>Alkanindiges</taxon>
    </lineage>
</organism>
<dbReference type="AlphaFoldDB" id="A0A1S8CYV2"/>
<evidence type="ECO:0000313" key="4">
    <source>
        <dbReference type="Proteomes" id="UP000192132"/>
    </source>
</evidence>
<sequence>MRIIRLTAFLAMGLGSIIAANAHAASTYAQTKYPVVLAHGMFGWDTMLGSVDYWYGIPGDLRDNGGTVYTTQVSGLESSEARGEQLLLQVKQVLAITGKSRVNLIGHSHGGHSVRYVAAAIPNQVASVTGMASPVKGAPLADLIVNGDKAGEVGTQVLQGLGSILNFIAGGKDLPVSANKSLVSLSSAGSAAFNAKYPQGVPKTACGEGAYQVNGVKYFSFGGTSQVTNVLDILDIPMKLTSLAFAKGEKNDGMVGKCSAHLGKVIRDDYDMNHIDFMNHVFGLRAMGTDPKTIYRGQLNRLKNSGL</sequence>
<name>A0A1S8CYV2_9GAMM</name>
<evidence type="ECO:0000313" key="3">
    <source>
        <dbReference type="EMBL" id="ONG41826.1"/>
    </source>
</evidence>
<dbReference type="Proteomes" id="UP000192132">
    <property type="component" value="Unassembled WGS sequence"/>
</dbReference>
<dbReference type="SUPFAM" id="SSF53474">
    <property type="entry name" value="alpha/beta-Hydrolases"/>
    <property type="match status" value="1"/>
</dbReference>
<reference evidence="3 4" key="1">
    <citation type="submission" date="2016-10" db="EMBL/GenBank/DDBJ databases">
        <title>Draft Genome sequence of Alkanindiges sp. strain H1.</title>
        <authorList>
            <person name="Subhash Y."/>
            <person name="Lee S."/>
        </authorList>
    </citation>
    <scope>NUCLEOTIDE SEQUENCE [LARGE SCALE GENOMIC DNA]</scope>
    <source>
        <strain evidence="3 4">H1</strain>
    </source>
</reference>
<proteinExistence type="predicted"/>
<dbReference type="Gene3D" id="3.40.50.1820">
    <property type="entry name" value="alpha/beta hydrolase"/>
    <property type="match status" value="1"/>
</dbReference>